<evidence type="ECO:0000313" key="2">
    <source>
        <dbReference type="EMBL" id="CAD9725738.1"/>
    </source>
</evidence>
<feature type="transmembrane region" description="Helical" evidence="1">
    <location>
        <begin position="12"/>
        <end position="36"/>
    </location>
</feature>
<keyword evidence="1" id="KW-0812">Transmembrane</keyword>
<organism evidence="2">
    <name type="scientific">Prorocentrum micans</name>
    <name type="common">Red tide dinoflagellate</name>
    <dbReference type="NCBI Taxonomy" id="2945"/>
    <lineage>
        <taxon>Eukaryota</taxon>
        <taxon>Sar</taxon>
        <taxon>Alveolata</taxon>
        <taxon>Dinophyceae</taxon>
        <taxon>Prorocentrales</taxon>
        <taxon>Prorocentraceae</taxon>
        <taxon>Prorocentrum</taxon>
    </lineage>
</organism>
<dbReference type="EMBL" id="HBHN01011677">
    <property type="protein sequence ID" value="CAD9725738.1"/>
    <property type="molecule type" value="Transcribed_RNA"/>
</dbReference>
<evidence type="ECO:0000256" key="1">
    <source>
        <dbReference type="SAM" id="Phobius"/>
    </source>
</evidence>
<dbReference type="AlphaFoldDB" id="A0A7S2TCP4"/>
<accession>A0A7S2TCP4</accession>
<reference evidence="2" key="1">
    <citation type="submission" date="2021-01" db="EMBL/GenBank/DDBJ databases">
        <authorList>
            <person name="Corre E."/>
            <person name="Pelletier E."/>
            <person name="Niang G."/>
            <person name="Scheremetjew M."/>
            <person name="Finn R."/>
            <person name="Kale V."/>
            <person name="Holt S."/>
            <person name="Cochrane G."/>
            <person name="Meng A."/>
            <person name="Brown T."/>
            <person name="Cohen L."/>
        </authorList>
    </citation>
    <scope>NUCLEOTIDE SEQUENCE</scope>
    <source>
        <strain evidence="2">CCCM 845</strain>
    </source>
</reference>
<proteinExistence type="predicted"/>
<keyword evidence="1" id="KW-1133">Transmembrane helix</keyword>
<gene>
    <name evidence="2" type="ORF">PMIC02512_LOCUS3068</name>
</gene>
<protein>
    <submittedName>
        <fullName evidence="2">Uncharacterized protein</fullName>
    </submittedName>
</protein>
<sequence>MASSMAGVPDVLLGPAFTAVASTALLICLVASWALAMVEMKTDRLHDTVMPLRSGSVAILAQVRIWAQVLKSLLCFSPTHRGQTFAEAFSAALESVARLLP</sequence>
<keyword evidence="1" id="KW-0472">Membrane</keyword>
<name>A0A7S2TCP4_PROMC</name>